<sequence>MNRSVTRPVLRSLLLAALVGCSGWVQAQELSLPAAINNSIWLASASQRITRAYTQIALNVVPDRGQKVRSFAAGVIAKNSAELAAVAPKYTHDNSFVGMDGRFKQFLTLVDGTPDTKNLKAINDQAEALMGEAMRMSQALEKVGGGKSKVVASAARVRMYSQRLAKLYLLEQAGTLKSDAEIARLRTEVGNELKFLQSAPISTPQIQNNVDLLAQQWVFMDKAVSSPKSDTVMRDVATTSDRMFDLAHQLAGQYETALSAIN</sequence>
<proteinExistence type="predicted"/>
<name>A0A975CGT9_9BURK</name>
<dbReference type="EMBL" id="CP071796">
    <property type="protein sequence ID" value="QTD45531.1"/>
    <property type="molecule type" value="Genomic_DNA"/>
</dbReference>
<keyword evidence="1" id="KW-0732">Signal</keyword>
<organism evidence="2 3">
    <name type="scientific">Ottowia testudinis</name>
    <dbReference type="NCBI Taxonomy" id="2816950"/>
    <lineage>
        <taxon>Bacteria</taxon>
        <taxon>Pseudomonadati</taxon>
        <taxon>Pseudomonadota</taxon>
        <taxon>Betaproteobacteria</taxon>
        <taxon>Burkholderiales</taxon>
        <taxon>Comamonadaceae</taxon>
        <taxon>Ottowia</taxon>
    </lineage>
</organism>
<evidence type="ECO:0000313" key="2">
    <source>
        <dbReference type="EMBL" id="QTD45531.1"/>
    </source>
</evidence>
<feature type="chain" id="PRO_5037193994" description="PilJ/NarX-like methyl-accepting chemotaxis transducer" evidence="1">
    <location>
        <begin position="28"/>
        <end position="262"/>
    </location>
</feature>
<dbReference type="RefSeq" id="WP_208009279.1">
    <property type="nucleotide sequence ID" value="NZ_CP071796.1"/>
</dbReference>
<gene>
    <name evidence="2" type="ORF">J1M35_00960</name>
</gene>
<keyword evidence="3" id="KW-1185">Reference proteome</keyword>
<feature type="signal peptide" evidence="1">
    <location>
        <begin position="1"/>
        <end position="27"/>
    </location>
</feature>
<reference evidence="2" key="1">
    <citation type="submission" date="2021-03" db="EMBL/GenBank/DDBJ databases">
        <title>Ottowia sp. 27C isolated from the cloaca of a Giant Asian pond turtle (Heosemys grandis).</title>
        <authorList>
            <person name="Spergser J."/>
            <person name="Busse H.-J."/>
        </authorList>
    </citation>
    <scope>NUCLEOTIDE SEQUENCE</scope>
    <source>
        <strain evidence="2">27C</strain>
    </source>
</reference>
<evidence type="ECO:0008006" key="4">
    <source>
        <dbReference type="Google" id="ProtNLM"/>
    </source>
</evidence>
<evidence type="ECO:0000313" key="3">
    <source>
        <dbReference type="Proteomes" id="UP000663903"/>
    </source>
</evidence>
<dbReference type="Proteomes" id="UP000663903">
    <property type="component" value="Chromosome"/>
</dbReference>
<evidence type="ECO:0000256" key="1">
    <source>
        <dbReference type="SAM" id="SignalP"/>
    </source>
</evidence>
<protein>
    <recommendedName>
        <fullName evidence="4">PilJ/NarX-like methyl-accepting chemotaxis transducer</fullName>
    </recommendedName>
</protein>
<dbReference type="KEGG" id="otd:J1M35_00960"/>
<accession>A0A975CGT9</accession>
<dbReference type="AlphaFoldDB" id="A0A975CGT9"/>